<evidence type="ECO:0000313" key="4">
    <source>
        <dbReference type="Proteomes" id="UP001333996"/>
    </source>
</evidence>
<feature type="region of interest" description="Disordered" evidence="1">
    <location>
        <begin position="1"/>
        <end position="107"/>
    </location>
</feature>
<dbReference type="EMBL" id="JAYWVC010000027">
    <property type="protein sequence ID" value="MED7822660.1"/>
    <property type="molecule type" value="Genomic_DNA"/>
</dbReference>
<keyword evidence="4" id="KW-1185">Reference proteome</keyword>
<keyword evidence="2" id="KW-0472">Membrane</keyword>
<accession>A0ABU7FET2</accession>
<feature type="compositionally biased region" description="Basic and acidic residues" evidence="1">
    <location>
        <begin position="1"/>
        <end position="42"/>
    </location>
</feature>
<name>A0ABU7FET2_9ACTN</name>
<evidence type="ECO:0008006" key="5">
    <source>
        <dbReference type="Google" id="ProtNLM"/>
    </source>
</evidence>
<feature type="region of interest" description="Disordered" evidence="1">
    <location>
        <begin position="402"/>
        <end position="434"/>
    </location>
</feature>
<sequence length="482" mass="47859">MSKYDERRGASGGCDAHDRHEPYEWHQPTDRTEPHDDDHEQHAGNGTVNHRPEDQDRREAGPDRAAVDVTAGDRSASGHGGVDGGDDTGAARLGAEPENYGADDDGFGAGRDRLMAALDGLGRDDLAARGSASARLGPDGAGAGTGPEGPEAAPEGLGPDERALRRMLHQAVGDIEPRDGALAHLRRAVPARRARKRQAVVGMAAAALFIGTAIPALAHVSDATGSNADPSIAGQASQAQGGTSQDKGPDGGSSGAAGTSGTSKDKGGNGQKNEEDKGKGVGSGATGHVDPSSSAENAPACAVEQLGDATATTADPDATGTIYGTFRVTNTSTTSCTVSGAGTVTTAAEGSADPAKISVVDHVTGDAATALPDPTQEVTSVVLKPGTAYDVKFAWVPSQTCSTTGGGTGDPTPDPSPSDTASTGGGGATVGTSPQLMAEDGVADGSVAVTNTPVTGSGTSTATIPNACAGTVYRTGILLPTS</sequence>
<reference evidence="3" key="1">
    <citation type="submission" date="2024-01" db="EMBL/GenBank/DDBJ databases">
        <title>First draft genome sequence data of TA4-1, the type strain of Gram-positive actinobacterium Streptomyces chiangmaiensis.</title>
        <authorList>
            <person name="Yasawong M."/>
            <person name="Nantapong N."/>
        </authorList>
    </citation>
    <scope>NUCLEOTIDE SEQUENCE</scope>
    <source>
        <strain evidence="3">TA4-1</strain>
    </source>
</reference>
<feature type="transmembrane region" description="Helical" evidence="2">
    <location>
        <begin position="199"/>
        <end position="218"/>
    </location>
</feature>
<protein>
    <recommendedName>
        <fullName evidence="5">DUF4232 domain-containing protein</fullName>
    </recommendedName>
</protein>
<organism evidence="3 4">
    <name type="scientific">Streptomyces chiangmaiensis</name>
    <dbReference type="NCBI Taxonomy" id="766497"/>
    <lineage>
        <taxon>Bacteria</taxon>
        <taxon>Bacillati</taxon>
        <taxon>Actinomycetota</taxon>
        <taxon>Actinomycetes</taxon>
        <taxon>Kitasatosporales</taxon>
        <taxon>Streptomycetaceae</taxon>
        <taxon>Streptomyces</taxon>
    </lineage>
</organism>
<comment type="caution">
    <text evidence="3">The sequence shown here is derived from an EMBL/GenBank/DDBJ whole genome shotgun (WGS) entry which is preliminary data.</text>
</comment>
<dbReference type="Proteomes" id="UP001333996">
    <property type="component" value="Unassembled WGS sequence"/>
</dbReference>
<keyword evidence="2" id="KW-1133">Transmembrane helix</keyword>
<feature type="region of interest" description="Disordered" evidence="1">
    <location>
        <begin position="131"/>
        <end position="158"/>
    </location>
</feature>
<dbReference type="RefSeq" id="WP_329507091.1">
    <property type="nucleotide sequence ID" value="NZ_BAAAYZ010000168.1"/>
</dbReference>
<feature type="compositionally biased region" description="Basic and acidic residues" evidence="1">
    <location>
        <begin position="50"/>
        <end position="66"/>
    </location>
</feature>
<proteinExistence type="predicted"/>
<keyword evidence="2" id="KW-0812">Transmembrane</keyword>
<feature type="compositionally biased region" description="Low complexity" evidence="1">
    <location>
        <begin position="231"/>
        <end position="245"/>
    </location>
</feature>
<feature type="compositionally biased region" description="Basic and acidic residues" evidence="1">
    <location>
        <begin position="263"/>
        <end position="279"/>
    </location>
</feature>
<gene>
    <name evidence="3" type="ORF">VXC91_11885</name>
</gene>
<feature type="compositionally biased region" description="Low complexity" evidence="1">
    <location>
        <begin position="148"/>
        <end position="157"/>
    </location>
</feature>
<evidence type="ECO:0000313" key="3">
    <source>
        <dbReference type="EMBL" id="MED7822660.1"/>
    </source>
</evidence>
<evidence type="ECO:0000256" key="2">
    <source>
        <dbReference type="SAM" id="Phobius"/>
    </source>
</evidence>
<feature type="region of interest" description="Disordered" evidence="1">
    <location>
        <begin position="224"/>
        <end position="298"/>
    </location>
</feature>
<evidence type="ECO:0000256" key="1">
    <source>
        <dbReference type="SAM" id="MobiDB-lite"/>
    </source>
</evidence>